<dbReference type="CDD" id="cd18552">
    <property type="entry name" value="ABC_6TM_MsbA_like"/>
    <property type="match status" value="1"/>
</dbReference>
<dbReference type="Pfam" id="PF00005">
    <property type="entry name" value="ABC_tran"/>
    <property type="match status" value="1"/>
</dbReference>
<dbReference type="AlphaFoldDB" id="A0A0F9NDG5"/>
<dbReference type="InterPro" id="IPR011527">
    <property type="entry name" value="ABC1_TM_dom"/>
</dbReference>
<evidence type="ECO:0000256" key="9">
    <source>
        <dbReference type="SAM" id="Phobius"/>
    </source>
</evidence>
<reference evidence="12" key="1">
    <citation type="journal article" date="2015" name="Nature">
        <title>Complex archaea that bridge the gap between prokaryotes and eukaryotes.</title>
        <authorList>
            <person name="Spang A."/>
            <person name="Saw J.H."/>
            <person name="Jorgensen S.L."/>
            <person name="Zaremba-Niedzwiedzka K."/>
            <person name="Martijn J."/>
            <person name="Lind A.E."/>
            <person name="van Eijk R."/>
            <person name="Schleper C."/>
            <person name="Guy L."/>
            <person name="Ettema T.J."/>
        </authorList>
    </citation>
    <scope>NUCLEOTIDE SEQUENCE</scope>
</reference>
<keyword evidence="8 9" id="KW-0472">Membrane</keyword>
<organism evidence="12">
    <name type="scientific">marine sediment metagenome</name>
    <dbReference type="NCBI Taxonomy" id="412755"/>
    <lineage>
        <taxon>unclassified sequences</taxon>
        <taxon>metagenomes</taxon>
        <taxon>ecological metagenomes</taxon>
    </lineage>
</organism>
<sequence>MVIKPWRRFLVYLKPYWPLFILVLFLTLLVTLTTLALPWIIGKNLIDSVILGEKSLKLLNLIILGIIGIVALKGLFSFAQTYLVSLISFKIVTELRNRVYEHLQRLSLSFYRKRQTGEIISRVINDVDQLQNALTNTTVNFITNCLILTGVFGLIFYIHWQLSLFVLIVIPIIAFAANKFGQRIRKFSSSIQSRIANISSILQETIVGVEVVKSFGAENREIERFKEENARTLQLSIKRTRFIAALTPSMEILTLIGLAGILWYGGREVIRGALSTGELITFLGYIALAVNPLTYISQTFGVYQQAMASAERVFELMDTEPEIKESPQAVDIPHLKGYVQFKNVHFGYDGESVLENIDLEVKPGERLALVGPSGVGKTSLVSLISRFYDPTSGLIAIDGHNIRKVKLASLRKQISIVSQETILFNGSIRNNIAYGKVEASDEEIITAAKQANAHNFIIGQRDGYDTQVGERGVKLSGGERQRIAIARAVIRDPRILILDEATSSLDTESEILVQQALERLMRTGLPLSLPIGFLLFREQT</sequence>
<keyword evidence="2" id="KW-0813">Transport</keyword>
<protein>
    <recommendedName>
        <fullName evidence="13">ABC transporter ATP-binding protein</fullName>
    </recommendedName>
</protein>
<dbReference type="GO" id="GO:0016887">
    <property type="term" value="F:ATP hydrolysis activity"/>
    <property type="evidence" value="ECO:0007669"/>
    <property type="project" value="InterPro"/>
</dbReference>
<dbReference type="InterPro" id="IPR003593">
    <property type="entry name" value="AAA+_ATPase"/>
</dbReference>
<dbReference type="InterPro" id="IPR036640">
    <property type="entry name" value="ABC1_TM_sf"/>
</dbReference>
<keyword evidence="5" id="KW-0547">Nucleotide-binding</keyword>
<dbReference type="Gene3D" id="3.40.50.300">
    <property type="entry name" value="P-loop containing nucleotide triphosphate hydrolases"/>
    <property type="match status" value="1"/>
</dbReference>
<feature type="domain" description="ABC transporter" evidence="10">
    <location>
        <begin position="339"/>
        <end position="535"/>
    </location>
</feature>
<evidence type="ECO:0000256" key="2">
    <source>
        <dbReference type="ARBA" id="ARBA00022448"/>
    </source>
</evidence>
<dbReference type="Pfam" id="PF00664">
    <property type="entry name" value="ABC_membrane"/>
    <property type="match status" value="1"/>
</dbReference>
<feature type="transmembrane region" description="Helical" evidence="9">
    <location>
        <begin position="16"/>
        <end position="41"/>
    </location>
</feature>
<accession>A0A0F9NDG5</accession>
<keyword evidence="4 9" id="KW-0812">Transmembrane</keyword>
<dbReference type="InterPro" id="IPR039421">
    <property type="entry name" value="Type_1_exporter"/>
</dbReference>
<dbReference type="SUPFAM" id="SSF52540">
    <property type="entry name" value="P-loop containing nucleoside triphosphate hydrolases"/>
    <property type="match status" value="1"/>
</dbReference>
<dbReference type="InterPro" id="IPR027417">
    <property type="entry name" value="P-loop_NTPase"/>
</dbReference>
<dbReference type="PROSITE" id="PS00211">
    <property type="entry name" value="ABC_TRANSPORTER_1"/>
    <property type="match status" value="1"/>
</dbReference>
<feature type="domain" description="ABC transmembrane type-1" evidence="11">
    <location>
        <begin position="21"/>
        <end position="305"/>
    </location>
</feature>
<evidence type="ECO:0000256" key="8">
    <source>
        <dbReference type="ARBA" id="ARBA00023136"/>
    </source>
</evidence>
<feature type="transmembrane region" description="Helical" evidence="9">
    <location>
        <begin position="164"/>
        <end position="181"/>
    </location>
</feature>
<comment type="subcellular location">
    <subcellularLocation>
        <location evidence="1">Cell membrane</location>
        <topology evidence="1">Multi-pass membrane protein</topology>
    </subcellularLocation>
</comment>
<dbReference type="PANTHER" id="PTHR43394:SF1">
    <property type="entry name" value="ATP-BINDING CASSETTE SUB-FAMILY B MEMBER 10, MITOCHONDRIAL"/>
    <property type="match status" value="1"/>
</dbReference>
<proteinExistence type="predicted"/>
<dbReference type="GO" id="GO:0005886">
    <property type="term" value="C:plasma membrane"/>
    <property type="evidence" value="ECO:0007669"/>
    <property type="project" value="UniProtKB-SubCell"/>
</dbReference>
<dbReference type="Gene3D" id="1.20.1560.10">
    <property type="entry name" value="ABC transporter type 1, transmembrane domain"/>
    <property type="match status" value="1"/>
</dbReference>
<keyword evidence="6" id="KW-0067">ATP-binding</keyword>
<dbReference type="PROSITE" id="PS50929">
    <property type="entry name" value="ABC_TM1F"/>
    <property type="match status" value="1"/>
</dbReference>
<name>A0A0F9NDG5_9ZZZZ</name>
<evidence type="ECO:0000259" key="11">
    <source>
        <dbReference type="PROSITE" id="PS50929"/>
    </source>
</evidence>
<feature type="transmembrane region" description="Helical" evidence="9">
    <location>
        <begin position="61"/>
        <end position="89"/>
    </location>
</feature>
<evidence type="ECO:0000256" key="1">
    <source>
        <dbReference type="ARBA" id="ARBA00004651"/>
    </source>
</evidence>
<dbReference type="PANTHER" id="PTHR43394">
    <property type="entry name" value="ATP-DEPENDENT PERMEASE MDL1, MITOCHONDRIAL"/>
    <property type="match status" value="1"/>
</dbReference>
<evidence type="ECO:0000259" key="10">
    <source>
        <dbReference type="PROSITE" id="PS50893"/>
    </source>
</evidence>
<feature type="transmembrane region" description="Helical" evidence="9">
    <location>
        <begin position="139"/>
        <end position="158"/>
    </location>
</feature>
<evidence type="ECO:0000256" key="3">
    <source>
        <dbReference type="ARBA" id="ARBA00022475"/>
    </source>
</evidence>
<gene>
    <name evidence="12" type="ORF">LCGC14_1275710</name>
</gene>
<dbReference type="InterPro" id="IPR017871">
    <property type="entry name" value="ABC_transporter-like_CS"/>
</dbReference>
<dbReference type="InterPro" id="IPR003439">
    <property type="entry name" value="ABC_transporter-like_ATP-bd"/>
</dbReference>
<dbReference type="SUPFAM" id="SSF90123">
    <property type="entry name" value="ABC transporter transmembrane region"/>
    <property type="match status" value="1"/>
</dbReference>
<keyword evidence="3" id="KW-1003">Cell membrane</keyword>
<dbReference type="PROSITE" id="PS50893">
    <property type="entry name" value="ABC_TRANSPORTER_2"/>
    <property type="match status" value="1"/>
</dbReference>
<evidence type="ECO:0000256" key="5">
    <source>
        <dbReference type="ARBA" id="ARBA00022741"/>
    </source>
</evidence>
<evidence type="ECO:0008006" key="13">
    <source>
        <dbReference type="Google" id="ProtNLM"/>
    </source>
</evidence>
<dbReference type="GO" id="GO:0005524">
    <property type="term" value="F:ATP binding"/>
    <property type="evidence" value="ECO:0007669"/>
    <property type="project" value="UniProtKB-KW"/>
</dbReference>
<evidence type="ECO:0000313" key="12">
    <source>
        <dbReference type="EMBL" id="KKM86765.1"/>
    </source>
</evidence>
<feature type="transmembrane region" description="Helical" evidence="9">
    <location>
        <begin position="270"/>
        <end position="290"/>
    </location>
</feature>
<evidence type="ECO:0000256" key="6">
    <source>
        <dbReference type="ARBA" id="ARBA00022840"/>
    </source>
</evidence>
<feature type="transmembrane region" description="Helical" evidence="9">
    <location>
        <begin position="242"/>
        <end position="264"/>
    </location>
</feature>
<dbReference type="FunFam" id="3.40.50.300:FF:000221">
    <property type="entry name" value="Multidrug ABC transporter ATP-binding protein"/>
    <property type="match status" value="1"/>
</dbReference>
<evidence type="ECO:0000256" key="7">
    <source>
        <dbReference type="ARBA" id="ARBA00022989"/>
    </source>
</evidence>
<dbReference type="SMART" id="SM00382">
    <property type="entry name" value="AAA"/>
    <property type="match status" value="1"/>
</dbReference>
<comment type="caution">
    <text evidence="12">The sequence shown here is derived from an EMBL/GenBank/DDBJ whole genome shotgun (WGS) entry which is preliminary data.</text>
</comment>
<evidence type="ECO:0000256" key="4">
    <source>
        <dbReference type="ARBA" id="ARBA00022692"/>
    </source>
</evidence>
<dbReference type="EMBL" id="LAZR01007204">
    <property type="protein sequence ID" value="KKM86765.1"/>
    <property type="molecule type" value="Genomic_DNA"/>
</dbReference>
<dbReference type="GO" id="GO:0015421">
    <property type="term" value="F:ABC-type oligopeptide transporter activity"/>
    <property type="evidence" value="ECO:0007669"/>
    <property type="project" value="TreeGrafter"/>
</dbReference>
<keyword evidence="7 9" id="KW-1133">Transmembrane helix</keyword>
<dbReference type="FunFam" id="1.20.1560.10:FF:000011">
    <property type="entry name" value="Multidrug ABC transporter ATP-binding protein"/>
    <property type="match status" value="1"/>
</dbReference>